<accession>A0AA47I4P4</accession>
<dbReference type="RefSeq" id="WP_216122067.1">
    <property type="nucleotide sequence ID" value="NZ_CP086239.1"/>
</dbReference>
<dbReference type="Proteomes" id="UP001164733">
    <property type="component" value="Chromosome"/>
</dbReference>
<dbReference type="Pfam" id="PF24391">
    <property type="entry name" value="HD-CE"/>
    <property type="match status" value="1"/>
</dbReference>
<reference evidence="2" key="1">
    <citation type="submission" date="2021-11" db="EMBL/GenBank/DDBJ databases">
        <title>Clostridia strains as spoilage organisms.</title>
        <authorList>
            <person name="Wambui J."/>
            <person name="Stevens M.J.A."/>
            <person name="Stephan R."/>
        </authorList>
    </citation>
    <scope>NUCLEOTIDE SEQUENCE</scope>
    <source>
        <strain evidence="2">CF009</strain>
    </source>
</reference>
<dbReference type="EMBL" id="CP086239">
    <property type="protein sequence ID" value="WAG58823.1"/>
    <property type="molecule type" value="Genomic_DNA"/>
</dbReference>
<name>A0AA47I4P4_9CLOT</name>
<evidence type="ECO:0000259" key="1">
    <source>
        <dbReference type="Pfam" id="PF24391"/>
    </source>
</evidence>
<evidence type="ECO:0000313" key="2">
    <source>
        <dbReference type="EMBL" id="WAG58823.1"/>
    </source>
</evidence>
<gene>
    <name evidence="2" type="ORF">LL038_14290</name>
</gene>
<feature type="domain" description="HD-CE" evidence="1">
    <location>
        <begin position="40"/>
        <end position="256"/>
    </location>
</feature>
<sequence>MSRLEELFEANEYGKYYLKSINDCKEKLKELIQRNTPLFNFTDHGIKHSDRINERIYKLFCDMLQNKDRDIKLNNSELYSLILAIYLHDIGMELINKKKVIGLFTEKKYKNKFLLLLSSLISVEEIGKIDENSADFYDFIRNKHHIISAMWIMKNNVVGDVLKLPIIDDYLSTVALICFAHNEDLSILDNEFYNNGQADECQIQVKILAYLLRVGDSLDADKRRCNIDILEVKDIEVISRVHWYRHFYTKSIICDNKIVKILFEFPEGDRWLENIQDFFMRETVYWISKNYNDIIENKIFEGNKRNNFLTYTIEEKVDFGIKKLWIMKQKK</sequence>
<dbReference type="InterPro" id="IPR056471">
    <property type="entry name" value="HD-CE"/>
</dbReference>
<organism evidence="2 3">
    <name type="scientific">Clostridium estertheticum</name>
    <dbReference type="NCBI Taxonomy" id="238834"/>
    <lineage>
        <taxon>Bacteria</taxon>
        <taxon>Bacillati</taxon>
        <taxon>Bacillota</taxon>
        <taxon>Clostridia</taxon>
        <taxon>Eubacteriales</taxon>
        <taxon>Clostridiaceae</taxon>
        <taxon>Clostridium</taxon>
    </lineage>
</organism>
<proteinExistence type="predicted"/>
<dbReference type="AlphaFoldDB" id="A0AA47I4P4"/>
<protein>
    <recommendedName>
        <fullName evidence="1">HD-CE domain-containing protein</fullName>
    </recommendedName>
</protein>
<evidence type="ECO:0000313" key="3">
    <source>
        <dbReference type="Proteomes" id="UP001164733"/>
    </source>
</evidence>